<dbReference type="Gene3D" id="3.40.50.720">
    <property type="entry name" value="NAD(P)-binding Rossmann-like Domain"/>
    <property type="match status" value="1"/>
</dbReference>
<accession>A0A9N9X7A1</accession>
<organism evidence="4 5">
    <name type="scientific">Diabrotica balteata</name>
    <name type="common">Banded cucumber beetle</name>
    <dbReference type="NCBI Taxonomy" id="107213"/>
    <lineage>
        <taxon>Eukaryota</taxon>
        <taxon>Metazoa</taxon>
        <taxon>Ecdysozoa</taxon>
        <taxon>Arthropoda</taxon>
        <taxon>Hexapoda</taxon>
        <taxon>Insecta</taxon>
        <taxon>Pterygota</taxon>
        <taxon>Neoptera</taxon>
        <taxon>Endopterygota</taxon>
        <taxon>Coleoptera</taxon>
        <taxon>Polyphaga</taxon>
        <taxon>Cucujiformia</taxon>
        <taxon>Chrysomeloidea</taxon>
        <taxon>Chrysomelidae</taxon>
        <taxon>Galerucinae</taxon>
        <taxon>Diabroticina</taxon>
        <taxon>Diabroticites</taxon>
        <taxon>Diabrotica</taxon>
    </lineage>
</organism>
<sequence length="429" mass="48002">MADKRLDLLLFGATGTTGLHAIRYLHKFAKEKKLTWGISGRSETKLKAVLKNEGLHIGEDLSKIPVVVADIKDQKSLNEMAQKTKVLLNCCGPYRLMGFQVVEACIKAGTHHLDVSGEPSFIDSLPEKYGAAAKEKGIYIVSACGVDCVPTDLGSTYLQQQFDGVLNSVVGHVEIWTTGKSNGSVGGYGTWQSLVHECHKMGSLSELKKKLIPHRDTAFKPALPVKILPHYSEITKGWLMPFLGHDRKIMHETQKYLYEKDSIRPIHAEVMLSISSIFKLLLLNFLFLVLFVMAQLSFTRNLLIEYPHIFSCGYVKKEEHPSEEVKEHTRYRLTLYGEGWKEKLANVNDQYTMPPNRSILAQLQFKNAYTFTVLGLIGAGIVILKEKDKLPQSGGVYTAGAAFRKTSLMKLLLENGTTFEIKSVKDIQI</sequence>
<dbReference type="InterPro" id="IPR005097">
    <property type="entry name" value="Sacchrp_dh_NADP-bd"/>
</dbReference>
<evidence type="ECO:0000256" key="2">
    <source>
        <dbReference type="SAM" id="Phobius"/>
    </source>
</evidence>
<feature type="transmembrane region" description="Helical" evidence="2">
    <location>
        <begin position="280"/>
        <end position="298"/>
    </location>
</feature>
<feature type="domain" description="Saccharopine dehydrogenase NADP binding" evidence="3">
    <location>
        <begin position="9"/>
        <end position="141"/>
    </location>
</feature>
<dbReference type="FunFam" id="3.40.50.720:FF:000178">
    <property type="entry name" value="Saccharopine dehydrogenase-like oxidoreductase"/>
    <property type="match status" value="1"/>
</dbReference>
<dbReference type="Pfam" id="PF03435">
    <property type="entry name" value="Sacchrp_dh_NADP"/>
    <property type="match status" value="1"/>
</dbReference>
<evidence type="ECO:0000313" key="4">
    <source>
        <dbReference type="EMBL" id="CAG9827671.1"/>
    </source>
</evidence>
<reference evidence="4" key="1">
    <citation type="submission" date="2022-01" db="EMBL/GenBank/DDBJ databases">
        <authorList>
            <person name="King R."/>
        </authorList>
    </citation>
    <scope>NUCLEOTIDE SEQUENCE</scope>
</reference>
<evidence type="ECO:0000256" key="1">
    <source>
        <dbReference type="ARBA" id="ARBA00038048"/>
    </source>
</evidence>
<dbReference type="InterPro" id="IPR051276">
    <property type="entry name" value="Saccharopine_DH-like_oxidrdct"/>
</dbReference>
<dbReference type="GO" id="GO:0009247">
    <property type="term" value="P:glycolipid biosynthetic process"/>
    <property type="evidence" value="ECO:0007669"/>
    <property type="project" value="TreeGrafter"/>
</dbReference>
<keyword evidence="2" id="KW-1133">Transmembrane helix</keyword>
<dbReference type="InterPro" id="IPR036291">
    <property type="entry name" value="NAD(P)-bd_dom_sf"/>
</dbReference>
<dbReference type="EMBL" id="OU898276">
    <property type="protein sequence ID" value="CAG9827671.1"/>
    <property type="molecule type" value="Genomic_DNA"/>
</dbReference>
<keyword evidence="2" id="KW-0472">Membrane</keyword>
<evidence type="ECO:0000259" key="3">
    <source>
        <dbReference type="Pfam" id="PF03435"/>
    </source>
</evidence>
<feature type="transmembrane region" description="Helical" evidence="2">
    <location>
        <begin position="368"/>
        <end position="384"/>
    </location>
</feature>
<dbReference type="PANTHER" id="PTHR12286:SF5">
    <property type="entry name" value="SACCHAROPINE DEHYDROGENASE-LIKE OXIDOREDUCTASE"/>
    <property type="match status" value="1"/>
</dbReference>
<dbReference type="OrthoDB" id="10268090at2759"/>
<dbReference type="PANTHER" id="PTHR12286">
    <property type="entry name" value="SACCHAROPINE DEHYDROGENASE-LIKE OXIDOREDUCTASE"/>
    <property type="match status" value="1"/>
</dbReference>
<keyword evidence="5" id="KW-1185">Reference proteome</keyword>
<keyword evidence="2" id="KW-0812">Transmembrane</keyword>
<comment type="similarity">
    <text evidence="1">Belongs to the saccharopine dehydrogenase family.</text>
</comment>
<dbReference type="AlphaFoldDB" id="A0A9N9X7A1"/>
<protein>
    <recommendedName>
        <fullName evidence="3">Saccharopine dehydrogenase NADP binding domain-containing protein</fullName>
    </recommendedName>
</protein>
<evidence type="ECO:0000313" key="5">
    <source>
        <dbReference type="Proteomes" id="UP001153709"/>
    </source>
</evidence>
<dbReference type="SUPFAM" id="SSF51735">
    <property type="entry name" value="NAD(P)-binding Rossmann-fold domains"/>
    <property type="match status" value="1"/>
</dbReference>
<proteinExistence type="inferred from homology"/>
<dbReference type="GO" id="GO:0005739">
    <property type="term" value="C:mitochondrion"/>
    <property type="evidence" value="ECO:0007669"/>
    <property type="project" value="TreeGrafter"/>
</dbReference>
<dbReference type="GO" id="GO:0005811">
    <property type="term" value="C:lipid droplet"/>
    <property type="evidence" value="ECO:0007669"/>
    <property type="project" value="TreeGrafter"/>
</dbReference>
<gene>
    <name evidence="4" type="ORF">DIABBA_LOCUS1654</name>
</gene>
<dbReference type="GO" id="GO:0005886">
    <property type="term" value="C:plasma membrane"/>
    <property type="evidence" value="ECO:0007669"/>
    <property type="project" value="TreeGrafter"/>
</dbReference>
<name>A0A9N9X7A1_DIABA</name>
<dbReference type="Proteomes" id="UP001153709">
    <property type="component" value="Chromosome 1"/>
</dbReference>